<organism evidence="6">
    <name type="scientific">Acidithiobacillus ferrivorans</name>
    <dbReference type="NCBI Taxonomy" id="160808"/>
    <lineage>
        <taxon>Bacteria</taxon>
        <taxon>Pseudomonadati</taxon>
        <taxon>Pseudomonadota</taxon>
        <taxon>Acidithiobacillia</taxon>
        <taxon>Acidithiobacillales</taxon>
        <taxon>Acidithiobacillaceae</taxon>
        <taxon>Acidithiobacillus</taxon>
    </lineage>
</organism>
<dbReference type="GO" id="GO:0005524">
    <property type="term" value="F:ATP binding"/>
    <property type="evidence" value="ECO:0007669"/>
    <property type="project" value="UniProtKB-UniRule"/>
</dbReference>
<dbReference type="AlphaFoldDB" id="A0A060UNQ5"/>
<keyword evidence="4" id="KW-0059">Arsenical resistance</keyword>
<dbReference type="Pfam" id="PF02374">
    <property type="entry name" value="ArsA_ATPase"/>
    <property type="match status" value="3"/>
</dbReference>
<dbReference type="InterPro" id="IPR027541">
    <property type="entry name" value="Ars_ATPase"/>
</dbReference>
<evidence type="ECO:0000256" key="2">
    <source>
        <dbReference type="ARBA" id="ARBA00052296"/>
    </source>
</evidence>
<dbReference type="Gene3D" id="3.40.50.300">
    <property type="entry name" value="P-loop containing nucleotide triphosphate hydrolases"/>
    <property type="match status" value="2"/>
</dbReference>
<accession>A0A060UNQ5</accession>
<dbReference type="NCBIfam" id="TIGR00345">
    <property type="entry name" value="GET3_arsA_TRC40"/>
    <property type="match status" value="1"/>
</dbReference>
<dbReference type="InterPro" id="IPR016300">
    <property type="entry name" value="ATPase_ArsA/GET3"/>
</dbReference>
<dbReference type="CDD" id="cd02035">
    <property type="entry name" value="ArsA"/>
    <property type="match status" value="2"/>
</dbReference>
<dbReference type="InterPro" id="IPR003593">
    <property type="entry name" value="AAA+_ATPase"/>
</dbReference>
<dbReference type="InterPro" id="IPR027417">
    <property type="entry name" value="P-loop_NTPase"/>
</dbReference>
<keyword evidence="6" id="KW-0378">Hydrolase</keyword>
<dbReference type="EC" id="7.3.2.7" evidence="3 4"/>
<dbReference type="NCBIfam" id="TIGR04291">
    <property type="entry name" value="arsen_driv_ArsA"/>
    <property type="match status" value="1"/>
</dbReference>
<comment type="similarity">
    <text evidence="1 4">Belongs to the arsA ATPase family.</text>
</comment>
<dbReference type="SMART" id="SM00382">
    <property type="entry name" value="AAA"/>
    <property type="match status" value="2"/>
</dbReference>
<evidence type="ECO:0000256" key="4">
    <source>
        <dbReference type="PIRNR" id="PIRNR001327"/>
    </source>
</evidence>
<dbReference type="GO" id="GO:0016887">
    <property type="term" value="F:ATP hydrolysis activity"/>
    <property type="evidence" value="ECO:0007669"/>
    <property type="project" value="UniProtKB-UniRule"/>
</dbReference>
<keyword evidence="4" id="KW-0547">Nucleotide-binding</keyword>
<dbReference type="PIRSF" id="PIRSF001327">
    <property type="entry name" value="Arsenical_pump-driving_ATPase"/>
    <property type="match status" value="1"/>
</dbReference>
<keyword evidence="4" id="KW-0067">ATP-binding</keyword>
<name>A0A060UNQ5_9PROT</name>
<dbReference type="GO" id="GO:0015446">
    <property type="term" value="F:ATPase-coupled arsenite transmembrane transporter activity"/>
    <property type="evidence" value="ECO:0007669"/>
    <property type="project" value="UniProtKB-UniRule"/>
</dbReference>
<comment type="caution">
    <text evidence="6">The sequence shown here is derived from an EMBL/GenBank/DDBJ whole genome shotgun (WGS) entry which is preliminary data.</text>
</comment>
<keyword evidence="4" id="KW-1278">Translocase</keyword>
<evidence type="ECO:0000256" key="3">
    <source>
        <dbReference type="NCBIfam" id="TIGR04291"/>
    </source>
</evidence>
<evidence type="ECO:0000259" key="5">
    <source>
        <dbReference type="SMART" id="SM00382"/>
    </source>
</evidence>
<dbReference type="EMBL" id="CCCS020000034">
    <property type="protein sequence ID" value="CDQ10055.1"/>
    <property type="molecule type" value="Genomic_DNA"/>
</dbReference>
<reference evidence="6" key="2">
    <citation type="submission" date="2014-07" db="EMBL/GenBank/DDBJ databases">
        <title>Initial genome analysis of the psychrotolerant acidophile Acidithiobacillus ferrivorans CF27: insights into iron and sulfur oxidation pathways and into biofilm formation.</title>
        <authorList>
            <person name="Talla E."/>
            <person name="Hedrich S."/>
            <person name="Mangenot S."/>
            <person name="Ji B."/>
            <person name="Johnson D.B."/>
            <person name="Barbe V."/>
            <person name="Bonnefoy V."/>
        </authorList>
    </citation>
    <scope>NUCLEOTIDE SEQUENCE [LARGE SCALE GENOMIC DNA]</scope>
    <source>
        <strain evidence="6">CF27</strain>
    </source>
</reference>
<reference evidence="6" key="1">
    <citation type="submission" date="2014-03" db="EMBL/GenBank/DDBJ databases">
        <authorList>
            <person name="Genoscope - CEA"/>
        </authorList>
    </citation>
    <scope>NUCLEOTIDE SEQUENCE [LARGE SCALE GENOMIC DNA]</scope>
    <source>
        <strain evidence="6">CF27</strain>
    </source>
</reference>
<sequence length="607" mass="64929">MAAAPAERFFIGVGFNEDFGMLFLQTPPTFLFFTGKGGVGKTSLSCATAIHLVRLGKKVLLVSTDPASNVGQVFSQAIGNKITAISAVPGLFALEIDPQQAAQEYRERIVGPVRGALPDAVVKGIEEQLSGACTTEIAAFDEFTALLTDATLTAAYDHILFDTAPTGHTIRLLQLSGAWSGFIEKNPEGASCLGPLAGLEKQRQRYAEAVKALSDPARTRLILVARAQKTTLDEVARTHQELAATGLTRQNLVINGVLPAEEAVHDALAAAIRHREQAAIASMPAALRDLPVDQLPLKAFNMVGIEALCSLLSDQDESAPAGSAAPTERIELPHLSTLVEAIAGTGHGLIMMMGKGGVGKTTLAAAVAVALAERGLPVHLTTSDPAAHLSDTLVGSLGNLEVSRIDPELETERYRQQVLDTKGQDLDAEGRAMLEEDLRSPCTEEIAVFQAFSRVIREAGKQFVVMDTAPTGHTLLLLDATGAYHREVTRHLVDPQVHYTTPMMQLQDPARTQVLIVTLPEPTPVLEAAQLQEDLRRAGIEPWAWVINNSLAAAPTASPLLKQRAALEVAQIEAVRTRYAKRVALVPMQTEEPVGIDHLRALLNPAS</sequence>
<dbReference type="SUPFAM" id="SSF52540">
    <property type="entry name" value="P-loop containing nucleoside triphosphate hydrolases"/>
    <property type="match status" value="2"/>
</dbReference>
<feature type="domain" description="AAA+ ATPase" evidence="5">
    <location>
        <begin position="346"/>
        <end position="539"/>
    </location>
</feature>
<evidence type="ECO:0000256" key="1">
    <source>
        <dbReference type="ARBA" id="ARBA00011040"/>
    </source>
</evidence>
<dbReference type="PANTHER" id="PTHR10803">
    <property type="entry name" value="ARSENICAL PUMP-DRIVING ATPASE ARSENITE-TRANSLOCATING ATPASE"/>
    <property type="match status" value="1"/>
</dbReference>
<feature type="domain" description="AAA+ ATPase" evidence="5">
    <location>
        <begin position="27"/>
        <end position="258"/>
    </location>
</feature>
<dbReference type="PANTHER" id="PTHR10803:SF3">
    <property type="entry name" value="ATPASE GET3"/>
    <property type="match status" value="1"/>
</dbReference>
<comment type="function">
    <text evidence="4">Anion-transporting ATPase.</text>
</comment>
<proteinExistence type="inferred from homology"/>
<protein>
    <recommendedName>
        <fullName evidence="3 4">Arsenical pump-driving ATPase</fullName>
        <ecNumber evidence="3 4">7.3.2.7</ecNumber>
    </recommendedName>
</protein>
<evidence type="ECO:0000313" key="6">
    <source>
        <dbReference type="EMBL" id="CDQ10055.1"/>
    </source>
</evidence>
<gene>
    <name evidence="6" type="primary">arsA</name>
    <name evidence="6" type="ORF">AFERRI_40007</name>
</gene>
<comment type="catalytic activity">
    <reaction evidence="2 4">
        <text>arsenite(in) + ATP + H2O = arsenite(out) + ADP + phosphate + H(+)</text>
        <dbReference type="Rhea" id="RHEA:11348"/>
        <dbReference type="ChEBI" id="CHEBI:15377"/>
        <dbReference type="ChEBI" id="CHEBI:15378"/>
        <dbReference type="ChEBI" id="CHEBI:29242"/>
        <dbReference type="ChEBI" id="CHEBI:30616"/>
        <dbReference type="ChEBI" id="CHEBI:43474"/>
        <dbReference type="ChEBI" id="CHEBI:456216"/>
        <dbReference type="EC" id="7.3.2.7"/>
    </reaction>
</comment>
<dbReference type="InterPro" id="IPR025723">
    <property type="entry name" value="ArsA/GET3_ATPase-like"/>
</dbReference>